<keyword evidence="5 9" id="KW-1133">Transmembrane helix</keyword>
<keyword evidence="6 9" id="KW-0472">Membrane</keyword>
<dbReference type="FunFam" id="1.20.1250.20:FF:000026">
    <property type="entry name" value="MFS quinate transporter QutD"/>
    <property type="match status" value="1"/>
</dbReference>
<evidence type="ECO:0000256" key="5">
    <source>
        <dbReference type="ARBA" id="ARBA00022989"/>
    </source>
</evidence>
<protein>
    <submittedName>
        <fullName evidence="11">General substrate transporter</fullName>
    </submittedName>
</protein>
<organism evidence="11 12">
    <name type="scientific">Thelonectria olida</name>
    <dbReference type="NCBI Taxonomy" id="1576542"/>
    <lineage>
        <taxon>Eukaryota</taxon>
        <taxon>Fungi</taxon>
        <taxon>Dikarya</taxon>
        <taxon>Ascomycota</taxon>
        <taxon>Pezizomycotina</taxon>
        <taxon>Sordariomycetes</taxon>
        <taxon>Hypocreomycetidae</taxon>
        <taxon>Hypocreales</taxon>
        <taxon>Nectriaceae</taxon>
        <taxon>Thelonectria</taxon>
    </lineage>
</organism>
<gene>
    <name evidence="11" type="ORF">B0T10DRAFT_437030</name>
</gene>
<accession>A0A9P9APC6</accession>
<evidence type="ECO:0000256" key="3">
    <source>
        <dbReference type="ARBA" id="ARBA00022448"/>
    </source>
</evidence>
<evidence type="ECO:0000313" key="11">
    <source>
        <dbReference type="EMBL" id="KAH6893188.1"/>
    </source>
</evidence>
<comment type="similarity">
    <text evidence="2 8">Belongs to the major facilitator superfamily. Sugar transporter (TC 2.A.1.1) family.</text>
</comment>
<feature type="transmembrane region" description="Helical" evidence="9">
    <location>
        <begin position="167"/>
        <end position="185"/>
    </location>
</feature>
<dbReference type="PANTHER" id="PTHR48022">
    <property type="entry name" value="PLASTIDIC GLUCOSE TRANSPORTER 4"/>
    <property type="match status" value="1"/>
</dbReference>
<evidence type="ECO:0000256" key="8">
    <source>
        <dbReference type="RuleBase" id="RU003346"/>
    </source>
</evidence>
<evidence type="ECO:0000256" key="4">
    <source>
        <dbReference type="ARBA" id="ARBA00022692"/>
    </source>
</evidence>
<dbReference type="SUPFAM" id="SSF103473">
    <property type="entry name" value="MFS general substrate transporter"/>
    <property type="match status" value="1"/>
</dbReference>
<keyword evidence="3 8" id="KW-0813">Transport</keyword>
<evidence type="ECO:0000256" key="2">
    <source>
        <dbReference type="ARBA" id="ARBA00010992"/>
    </source>
</evidence>
<feature type="transmembrane region" description="Helical" evidence="9">
    <location>
        <begin position="197"/>
        <end position="220"/>
    </location>
</feature>
<dbReference type="InterPro" id="IPR005828">
    <property type="entry name" value="MFS_sugar_transport-like"/>
</dbReference>
<dbReference type="OrthoDB" id="508119at2759"/>
<dbReference type="GO" id="GO:0005351">
    <property type="term" value="F:carbohydrate:proton symporter activity"/>
    <property type="evidence" value="ECO:0007669"/>
    <property type="project" value="TreeGrafter"/>
</dbReference>
<proteinExistence type="inferred from homology"/>
<feature type="transmembrane region" description="Helical" evidence="9">
    <location>
        <begin position="105"/>
        <end position="126"/>
    </location>
</feature>
<dbReference type="EMBL" id="JAGPYM010000006">
    <property type="protein sequence ID" value="KAH6893188.1"/>
    <property type="molecule type" value="Genomic_DNA"/>
</dbReference>
<dbReference type="NCBIfam" id="TIGR00879">
    <property type="entry name" value="SP"/>
    <property type="match status" value="1"/>
</dbReference>
<feature type="transmembrane region" description="Helical" evidence="9">
    <location>
        <begin position="335"/>
        <end position="353"/>
    </location>
</feature>
<dbReference type="Proteomes" id="UP000777438">
    <property type="component" value="Unassembled WGS sequence"/>
</dbReference>
<comment type="subcellular location">
    <subcellularLocation>
        <location evidence="1">Membrane</location>
        <topology evidence="1">Multi-pass membrane protein</topology>
    </subcellularLocation>
</comment>
<dbReference type="InterPro" id="IPR036259">
    <property type="entry name" value="MFS_trans_sf"/>
</dbReference>
<evidence type="ECO:0000259" key="10">
    <source>
        <dbReference type="PROSITE" id="PS50850"/>
    </source>
</evidence>
<dbReference type="InterPro" id="IPR005829">
    <property type="entry name" value="Sugar_transporter_CS"/>
</dbReference>
<dbReference type="PRINTS" id="PR00171">
    <property type="entry name" value="SUGRTRNSPORT"/>
</dbReference>
<feature type="domain" description="Major facilitator superfamily (MFS) profile" evidence="10">
    <location>
        <begin position="31"/>
        <end position="489"/>
    </location>
</feature>
<feature type="transmembrane region" description="Helical" evidence="9">
    <location>
        <begin position="433"/>
        <end position="453"/>
    </location>
</feature>
<feature type="transmembrane region" description="Helical" evidence="9">
    <location>
        <begin position="293"/>
        <end position="315"/>
    </location>
</feature>
<dbReference type="Pfam" id="PF00083">
    <property type="entry name" value="Sugar_tr"/>
    <property type="match status" value="1"/>
</dbReference>
<keyword evidence="12" id="KW-1185">Reference proteome</keyword>
<dbReference type="AlphaFoldDB" id="A0A9P9APC6"/>
<dbReference type="InterPro" id="IPR003663">
    <property type="entry name" value="Sugar/inositol_transpt"/>
</dbReference>
<sequence>MGFSSVLHRIVRNDAMRNDPPEIYNWRVMAIVCASCFGGMLFGWETGSIGGVLAMEPTQKRFGYAHLSSGAKTTQDQNIVSTLQAGCFLSCFFTSWFTEKYGRRWCLIGTGIITTLGVVFQAASAAKGTLAVMYIGRFISGLGVGAASTLVPLYVSECAPRAIRGGLTSFYQLFIVTGVMISFWINYGSLLHVKGPAVYIVPLSLQAVPAVFLVVGMFLAPESPRWCARRDDWEQATKVLVQLRMLPGDSEYVQNEIQEMANQLDAERRLTGDASAMALFKEMVQVPGNRKRAILSVLLMVCQQMTGVNAVNYYAPQIFKNLGMTGTQTSLFATGVYGVVKVTGCAIFLVFAADSLGRRRSLLWTSAAQATVMYIIGIYGRVEPPVAGQPISAFGYVAITCIYLWAAFFQFGWGPCCWILVSEIPTARLRALNVALGAATQWLFNFIIARTVLTMQATMGEAGYGMFFMFGSFCIIMGAFVWFFIPETKGLSLEKMDELFGVTELVKQLDNEPEVARVSSIREEPAPVKA</sequence>
<evidence type="ECO:0000313" key="12">
    <source>
        <dbReference type="Proteomes" id="UP000777438"/>
    </source>
</evidence>
<feature type="transmembrane region" description="Helical" evidence="9">
    <location>
        <begin position="362"/>
        <end position="382"/>
    </location>
</feature>
<feature type="transmembrane region" description="Helical" evidence="9">
    <location>
        <begin position="79"/>
        <end position="98"/>
    </location>
</feature>
<evidence type="ECO:0000256" key="7">
    <source>
        <dbReference type="ARBA" id="ARBA00023180"/>
    </source>
</evidence>
<dbReference type="InterPro" id="IPR050360">
    <property type="entry name" value="MFS_Sugar_Transporters"/>
</dbReference>
<feature type="transmembrane region" description="Helical" evidence="9">
    <location>
        <begin position="132"/>
        <end position="155"/>
    </location>
</feature>
<dbReference type="Gene3D" id="1.20.1250.20">
    <property type="entry name" value="MFS general substrate transporter like domains"/>
    <property type="match status" value="1"/>
</dbReference>
<dbReference type="PANTHER" id="PTHR48022:SF21">
    <property type="entry name" value="QUINATE TRANSPORTER, PUTATIVE (AFU_ORTHOLOGUE AFUA_6G06960)-RELATED"/>
    <property type="match status" value="1"/>
</dbReference>
<dbReference type="PROSITE" id="PS00216">
    <property type="entry name" value="SUGAR_TRANSPORT_1"/>
    <property type="match status" value="1"/>
</dbReference>
<reference evidence="11 12" key="1">
    <citation type="journal article" date="2021" name="Nat. Commun.">
        <title>Genetic determinants of endophytism in the Arabidopsis root mycobiome.</title>
        <authorList>
            <person name="Mesny F."/>
            <person name="Miyauchi S."/>
            <person name="Thiergart T."/>
            <person name="Pickel B."/>
            <person name="Atanasova L."/>
            <person name="Karlsson M."/>
            <person name="Huettel B."/>
            <person name="Barry K.W."/>
            <person name="Haridas S."/>
            <person name="Chen C."/>
            <person name="Bauer D."/>
            <person name="Andreopoulos W."/>
            <person name="Pangilinan J."/>
            <person name="LaButti K."/>
            <person name="Riley R."/>
            <person name="Lipzen A."/>
            <person name="Clum A."/>
            <person name="Drula E."/>
            <person name="Henrissat B."/>
            <person name="Kohler A."/>
            <person name="Grigoriev I.V."/>
            <person name="Martin F.M."/>
            <person name="Hacquard S."/>
        </authorList>
    </citation>
    <scope>NUCLEOTIDE SEQUENCE [LARGE SCALE GENOMIC DNA]</scope>
    <source>
        <strain evidence="11 12">MPI-CAGE-CH-0241</strain>
    </source>
</reference>
<dbReference type="PROSITE" id="PS00217">
    <property type="entry name" value="SUGAR_TRANSPORT_2"/>
    <property type="match status" value="1"/>
</dbReference>
<keyword evidence="4 9" id="KW-0812">Transmembrane</keyword>
<feature type="transmembrane region" description="Helical" evidence="9">
    <location>
        <begin position="394"/>
        <end position="421"/>
    </location>
</feature>
<comment type="caution">
    <text evidence="11">The sequence shown here is derived from an EMBL/GenBank/DDBJ whole genome shotgun (WGS) entry which is preliminary data.</text>
</comment>
<keyword evidence="7" id="KW-0325">Glycoprotein</keyword>
<dbReference type="InterPro" id="IPR020846">
    <property type="entry name" value="MFS_dom"/>
</dbReference>
<evidence type="ECO:0000256" key="1">
    <source>
        <dbReference type="ARBA" id="ARBA00004141"/>
    </source>
</evidence>
<feature type="transmembrane region" description="Helical" evidence="9">
    <location>
        <begin position="465"/>
        <end position="485"/>
    </location>
</feature>
<name>A0A9P9APC6_9HYPO</name>
<evidence type="ECO:0000256" key="6">
    <source>
        <dbReference type="ARBA" id="ARBA00023136"/>
    </source>
</evidence>
<dbReference type="GO" id="GO:0016020">
    <property type="term" value="C:membrane"/>
    <property type="evidence" value="ECO:0007669"/>
    <property type="project" value="UniProtKB-SubCell"/>
</dbReference>
<dbReference type="PROSITE" id="PS50850">
    <property type="entry name" value="MFS"/>
    <property type="match status" value="1"/>
</dbReference>
<evidence type="ECO:0000256" key="9">
    <source>
        <dbReference type="SAM" id="Phobius"/>
    </source>
</evidence>
<feature type="transmembrane region" description="Helical" evidence="9">
    <location>
        <begin position="24"/>
        <end position="44"/>
    </location>
</feature>